<comment type="caution">
    <text evidence="2">The sequence shown here is derived from an EMBL/GenBank/DDBJ whole genome shotgun (WGS) entry which is preliminary data.</text>
</comment>
<reference evidence="3" key="1">
    <citation type="submission" date="2017-03" db="EMBL/GenBank/DDBJ databases">
        <title>Phytopthora megakarya and P. palmivora, two closely related causual agents of cacao black pod achieved similar genome size and gene model numbers by different mechanisms.</title>
        <authorList>
            <person name="Ali S."/>
            <person name="Shao J."/>
            <person name="Larry D.J."/>
            <person name="Kronmiller B."/>
            <person name="Shen D."/>
            <person name="Strem M.D."/>
            <person name="Melnick R.L."/>
            <person name="Guiltinan M.J."/>
            <person name="Tyler B.M."/>
            <person name="Meinhardt L.W."/>
            <person name="Bailey B.A."/>
        </authorList>
    </citation>
    <scope>NUCLEOTIDE SEQUENCE [LARGE SCALE GENOMIC DNA]</scope>
    <source>
        <strain evidence="3">zdho120</strain>
    </source>
</reference>
<dbReference type="AlphaFoldDB" id="A0A225UHS9"/>
<dbReference type="EMBL" id="NBNE01019736">
    <property type="protein sequence ID" value="OWY91659.1"/>
    <property type="molecule type" value="Genomic_DNA"/>
</dbReference>
<protein>
    <submittedName>
        <fullName evidence="2">Uncharacterized protein</fullName>
    </submittedName>
</protein>
<evidence type="ECO:0000313" key="2">
    <source>
        <dbReference type="EMBL" id="OWY91659.1"/>
    </source>
</evidence>
<evidence type="ECO:0000256" key="1">
    <source>
        <dbReference type="SAM" id="MobiDB-lite"/>
    </source>
</evidence>
<evidence type="ECO:0000313" key="3">
    <source>
        <dbReference type="Proteomes" id="UP000198211"/>
    </source>
</evidence>
<keyword evidence="3" id="KW-1185">Reference proteome</keyword>
<sequence>MSCRAFKPTFLPRRLPFSLNVTESVPSLPSETLRAESERRRVSCDATAAEPDDARDSLDRSRRELDVERANNQPLQDDLRRVSALLVAHAEEHQQDGARTARAAGLENALALSQQASQAEIARLGDLIDQSDLVYTERTMTWRRLLREARAGRESARLVHDALVTRLSDMVTAVGGSLDVTQLVRSLESRVEASTYAATPLL</sequence>
<name>A0A225UHS9_9STRA</name>
<organism evidence="2 3">
    <name type="scientific">Phytophthora megakarya</name>
    <dbReference type="NCBI Taxonomy" id="4795"/>
    <lineage>
        <taxon>Eukaryota</taxon>
        <taxon>Sar</taxon>
        <taxon>Stramenopiles</taxon>
        <taxon>Oomycota</taxon>
        <taxon>Peronosporomycetes</taxon>
        <taxon>Peronosporales</taxon>
        <taxon>Peronosporaceae</taxon>
        <taxon>Phytophthora</taxon>
    </lineage>
</organism>
<proteinExistence type="predicted"/>
<gene>
    <name evidence="2" type="ORF">PHMEG_00039671</name>
</gene>
<accession>A0A225UHS9</accession>
<dbReference type="Proteomes" id="UP000198211">
    <property type="component" value="Unassembled WGS sequence"/>
</dbReference>
<feature type="region of interest" description="Disordered" evidence="1">
    <location>
        <begin position="25"/>
        <end position="60"/>
    </location>
</feature>
<feature type="compositionally biased region" description="Basic and acidic residues" evidence="1">
    <location>
        <begin position="33"/>
        <end position="43"/>
    </location>
</feature>
<dbReference type="STRING" id="4795.A0A225UHS9"/>